<dbReference type="OrthoDB" id="9810135at2"/>
<comment type="caution">
    <text evidence="1">The sequence shown here is derived from an EMBL/GenBank/DDBJ whole genome shotgun (WGS) entry which is preliminary data.</text>
</comment>
<protein>
    <recommendedName>
        <fullName evidence="3">Bacteriophage abortive infection AbiH</fullName>
    </recommendedName>
</protein>
<dbReference type="InterPro" id="IPR025935">
    <property type="entry name" value="AbiH"/>
</dbReference>
<dbReference type="RefSeq" id="WP_057748676.1">
    <property type="nucleotide sequence ID" value="NZ_AZER01000009.1"/>
</dbReference>
<dbReference type="PATRIC" id="fig|1423746.3.peg.157"/>
<evidence type="ECO:0000313" key="1">
    <source>
        <dbReference type="EMBL" id="KRL28328.1"/>
    </source>
</evidence>
<reference evidence="1 2" key="1">
    <citation type="journal article" date="2015" name="Genome Announc.">
        <title>Expanding the biotechnology potential of lactobacilli through comparative genomics of 213 strains and associated genera.</title>
        <authorList>
            <person name="Sun Z."/>
            <person name="Harris H.M."/>
            <person name="McCann A."/>
            <person name="Guo C."/>
            <person name="Argimon S."/>
            <person name="Zhang W."/>
            <person name="Yang X."/>
            <person name="Jeffery I.B."/>
            <person name="Cooney J.C."/>
            <person name="Kagawa T.F."/>
            <person name="Liu W."/>
            <person name="Song Y."/>
            <person name="Salvetti E."/>
            <person name="Wrobel A."/>
            <person name="Rasinkangas P."/>
            <person name="Parkhill J."/>
            <person name="Rea M.C."/>
            <person name="O'Sullivan O."/>
            <person name="Ritari J."/>
            <person name="Douillard F.P."/>
            <person name="Paul Ross R."/>
            <person name="Yang R."/>
            <person name="Briner A.E."/>
            <person name="Felis G.E."/>
            <person name="de Vos W.M."/>
            <person name="Barrangou R."/>
            <person name="Klaenhammer T.R."/>
            <person name="Caufield P.W."/>
            <person name="Cui Y."/>
            <person name="Zhang H."/>
            <person name="O'Toole P.W."/>
        </authorList>
    </citation>
    <scope>NUCLEOTIDE SEQUENCE [LARGE SCALE GENOMIC DNA]</scope>
    <source>
        <strain evidence="1 2">DSM 13145</strain>
    </source>
</reference>
<name>A0A0R1PIB8_9LACO</name>
<organism evidence="1 2">
    <name type="scientific">Limosilactobacillus frumenti DSM 13145</name>
    <dbReference type="NCBI Taxonomy" id="1423746"/>
    <lineage>
        <taxon>Bacteria</taxon>
        <taxon>Bacillati</taxon>
        <taxon>Bacillota</taxon>
        <taxon>Bacilli</taxon>
        <taxon>Lactobacillales</taxon>
        <taxon>Lactobacillaceae</taxon>
        <taxon>Limosilactobacillus</taxon>
    </lineage>
</organism>
<dbReference type="EMBL" id="AZER01000009">
    <property type="protein sequence ID" value="KRL28328.1"/>
    <property type="molecule type" value="Genomic_DNA"/>
</dbReference>
<dbReference type="AlphaFoldDB" id="A0A0R1PIB8"/>
<dbReference type="Proteomes" id="UP000051445">
    <property type="component" value="Unassembled WGS sequence"/>
</dbReference>
<dbReference type="Pfam" id="PF14253">
    <property type="entry name" value="AbiH"/>
    <property type="match status" value="1"/>
</dbReference>
<gene>
    <name evidence="1" type="ORF">FD27_GL000153</name>
</gene>
<keyword evidence="2" id="KW-1185">Reference proteome</keyword>
<evidence type="ECO:0008006" key="3">
    <source>
        <dbReference type="Google" id="ProtNLM"/>
    </source>
</evidence>
<evidence type="ECO:0000313" key="2">
    <source>
        <dbReference type="Proteomes" id="UP000051445"/>
    </source>
</evidence>
<proteinExistence type="predicted"/>
<accession>A0A0R1PIB8</accession>
<sequence length="421" mass="48985">MNQLIVLGNGFDIHCGLRSRYSDFFLDKFNTLFCKDKDNVKQIEELEDSLAQERCKILSFISDVRSQLNFSPNDNNDCDYFEHYKEKFFSAGNDITRWDLFFLFADACVDRSINKYEWQNVESLIFDVISIALNANSAYKMNYGENVQIGLREDEGIKFFSKIVYYLSYTGHNEPEEIAVELLKELKKFEHSFAVYIANQIDLNQTKDGYVDNAIKLYQRISKYNPSYGNSTSSGIDVLSFNYSLDDRFKDILDKEIDDNRLNTWSNIHGIAHHEETPYYPAPIFGIDSHDILSQNGQSDFRISFTKAYRVIENEINEMRSSSGYTGKDLITIYGHSLGTADYSYFEAIFDENDLYYSNCKIEYYYYPGKNDQEKLITRQQAITRLYNLLTDYGDSLSEIHGFNIVNKLNLENRLSVIPSE</sequence>